<dbReference type="Proteomes" id="UP001374579">
    <property type="component" value="Unassembled WGS sequence"/>
</dbReference>
<evidence type="ECO:0008006" key="4">
    <source>
        <dbReference type="Google" id="ProtNLM"/>
    </source>
</evidence>
<feature type="chain" id="PRO_5042850784" description="Tick transposon" evidence="1">
    <location>
        <begin position="21"/>
        <end position="165"/>
    </location>
</feature>
<keyword evidence="3" id="KW-1185">Reference proteome</keyword>
<keyword evidence="1" id="KW-0732">Signal</keyword>
<gene>
    <name evidence="2" type="ORF">V1264_000514</name>
</gene>
<accession>A0AAN9BZH9</accession>
<dbReference type="AlphaFoldDB" id="A0AAN9BZH9"/>
<evidence type="ECO:0000256" key="1">
    <source>
        <dbReference type="SAM" id="SignalP"/>
    </source>
</evidence>
<protein>
    <recommendedName>
        <fullName evidence="4">Tick transposon</fullName>
    </recommendedName>
</protein>
<proteinExistence type="predicted"/>
<dbReference type="EMBL" id="JBAMIC010000001">
    <property type="protein sequence ID" value="KAK7114456.1"/>
    <property type="molecule type" value="Genomic_DNA"/>
</dbReference>
<evidence type="ECO:0000313" key="3">
    <source>
        <dbReference type="Proteomes" id="UP001374579"/>
    </source>
</evidence>
<evidence type="ECO:0000313" key="2">
    <source>
        <dbReference type="EMBL" id="KAK7114456.1"/>
    </source>
</evidence>
<comment type="caution">
    <text evidence="2">The sequence shown here is derived from an EMBL/GenBank/DDBJ whole genome shotgun (WGS) entry which is preliminary data.</text>
</comment>
<reference evidence="2 3" key="1">
    <citation type="submission" date="2024-02" db="EMBL/GenBank/DDBJ databases">
        <title>Chromosome-scale genome assembly of the rough periwinkle Littorina saxatilis.</title>
        <authorList>
            <person name="De Jode A."/>
            <person name="Faria R."/>
            <person name="Formenti G."/>
            <person name="Sims Y."/>
            <person name="Smith T.P."/>
            <person name="Tracey A."/>
            <person name="Wood J.M.D."/>
            <person name="Zagrodzka Z.B."/>
            <person name="Johannesson K."/>
            <person name="Butlin R.K."/>
            <person name="Leder E.H."/>
        </authorList>
    </citation>
    <scope>NUCLEOTIDE SEQUENCE [LARGE SCALE GENOMIC DNA]</scope>
    <source>
        <strain evidence="2">Snail1</strain>
        <tissue evidence="2">Muscle</tissue>
    </source>
</reference>
<sequence>MVLRTLCSWFCIVKLDYCNALLSECPLYITNKLQKVQNAAARLVLKARKSDHVKPLLRTLHWLPIQARIDYKLCTLCHSFFSQTAPVYLSDMLNVYIPSRQLRSSSDSRMLRIPHVRTKAFGHRSFSYAAPKIWNSLPYDIRHIDSTPSFKAALKTHLFKIYLDP</sequence>
<name>A0AAN9BZH9_9CAEN</name>
<organism evidence="2 3">
    <name type="scientific">Littorina saxatilis</name>
    <dbReference type="NCBI Taxonomy" id="31220"/>
    <lineage>
        <taxon>Eukaryota</taxon>
        <taxon>Metazoa</taxon>
        <taxon>Spiralia</taxon>
        <taxon>Lophotrochozoa</taxon>
        <taxon>Mollusca</taxon>
        <taxon>Gastropoda</taxon>
        <taxon>Caenogastropoda</taxon>
        <taxon>Littorinimorpha</taxon>
        <taxon>Littorinoidea</taxon>
        <taxon>Littorinidae</taxon>
        <taxon>Littorina</taxon>
    </lineage>
</organism>
<feature type="signal peptide" evidence="1">
    <location>
        <begin position="1"/>
        <end position="20"/>
    </location>
</feature>